<reference evidence="2" key="1">
    <citation type="submission" date="2023-07" db="EMBL/GenBank/DDBJ databases">
        <authorList>
            <consortium name="CYATHOMIX"/>
        </authorList>
    </citation>
    <scope>NUCLEOTIDE SEQUENCE</scope>
    <source>
        <strain evidence="2">N/A</strain>
    </source>
</reference>
<dbReference type="EMBL" id="CATQJL010000305">
    <property type="protein sequence ID" value="CAJ0603749.1"/>
    <property type="molecule type" value="Genomic_DNA"/>
</dbReference>
<feature type="signal peptide" evidence="1">
    <location>
        <begin position="1"/>
        <end position="26"/>
    </location>
</feature>
<keyword evidence="3" id="KW-1185">Reference proteome</keyword>
<feature type="chain" id="PRO_5041281729" evidence="1">
    <location>
        <begin position="27"/>
        <end position="154"/>
    </location>
</feature>
<protein>
    <submittedName>
        <fullName evidence="2">Uncharacterized protein</fullName>
    </submittedName>
</protein>
<comment type="caution">
    <text evidence="2">The sequence shown here is derived from an EMBL/GenBank/DDBJ whole genome shotgun (WGS) entry which is preliminary data.</text>
</comment>
<accession>A0AA36H4X4</accession>
<dbReference type="Proteomes" id="UP001176961">
    <property type="component" value="Unassembled WGS sequence"/>
</dbReference>
<name>A0AA36H4X4_CYLNA</name>
<proteinExistence type="predicted"/>
<sequence>MSSQPLGMLYLVVSLILVFFSGHAEGLDCYSFVTGNESAPLDVYENVTCPVNVEFCMTLNGSLALPGYRFHGITGNCEAMGEPAATLKKFFDFTCWREGCEMLPLFALTRCCCKSNYCNTEQNIKDIRDVDSGAGTVAALFIPIVVASAIKIMN</sequence>
<keyword evidence="1" id="KW-0732">Signal</keyword>
<organism evidence="2 3">
    <name type="scientific">Cylicocyclus nassatus</name>
    <name type="common">Nematode worm</name>
    <dbReference type="NCBI Taxonomy" id="53992"/>
    <lineage>
        <taxon>Eukaryota</taxon>
        <taxon>Metazoa</taxon>
        <taxon>Ecdysozoa</taxon>
        <taxon>Nematoda</taxon>
        <taxon>Chromadorea</taxon>
        <taxon>Rhabditida</taxon>
        <taxon>Rhabditina</taxon>
        <taxon>Rhabditomorpha</taxon>
        <taxon>Strongyloidea</taxon>
        <taxon>Strongylidae</taxon>
        <taxon>Cylicocyclus</taxon>
    </lineage>
</organism>
<evidence type="ECO:0000313" key="2">
    <source>
        <dbReference type="EMBL" id="CAJ0603749.1"/>
    </source>
</evidence>
<evidence type="ECO:0000313" key="3">
    <source>
        <dbReference type="Proteomes" id="UP001176961"/>
    </source>
</evidence>
<evidence type="ECO:0000256" key="1">
    <source>
        <dbReference type="SAM" id="SignalP"/>
    </source>
</evidence>
<dbReference type="AlphaFoldDB" id="A0AA36H4X4"/>
<gene>
    <name evidence="2" type="ORF">CYNAS_LOCUS15732</name>
</gene>